<sequence>MVKPLTFKGDKKSSKTKRKREARDEGADAEPSGSKKAARVADNNEDETENDDGWVSADVVSDVSGPVMFVLPTEPVAALACDAIGKVFTIPVENIVDANPATAEPHDVRMVWVANKIVGTEHYRFKGHHGKYLSCDKYGILTATTEAVSPLESYTLIATADTPGTFQIQTLRDTFLTVKASTSSRANAAPEVRGDAEDMTFDTTLRIRMQARFKPRIKASKEEKAREKISRKELEEAVGRRLEDDEVKMLKRARREGDYHEKLLDMKVKGKHDKYG</sequence>
<dbReference type="PANTHER" id="PTHR12928">
    <property type="entry name" value="FRG1 PROTEIN"/>
    <property type="match status" value="1"/>
</dbReference>
<comment type="subcellular location">
    <subcellularLocation>
        <location evidence="1">Nucleus</location>
        <location evidence="1">Nucleolus</location>
    </subcellularLocation>
</comment>
<dbReference type="CDD" id="cd23339">
    <property type="entry name" value="beta-trefoil_FSCN_fungal_FRG1-like"/>
    <property type="match status" value="1"/>
</dbReference>
<feature type="compositionally biased region" description="Acidic residues" evidence="4">
    <location>
        <begin position="43"/>
        <end position="52"/>
    </location>
</feature>
<evidence type="ECO:0008006" key="7">
    <source>
        <dbReference type="Google" id="ProtNLM"/>
    </source>
</evidence>
<evidence type="ECO:0000256" key="3">
    <source>
        <dbReference type="ARBA" id="ARBA00023242"/>
    </source>
</evidence>
<keyword evidence="3" id="KW-0539">Nucleus</keyword>
<dbReference type="Gene3D" id="2.80.10.50">
    <property type="match status" value="1"/>
</dbReference>
<feature type="region of interest" description="Disordered" evidence="4">
    <location>
        <begin position="1"/>
        <end position="55"/>
    </location>
</feature>
<gene>
    <name evidence="5" type="ORF">N0V93_001787</name>
</gene>
<proteinExistence type="inferred from homology"/>
<evidence type="ECO:0000256" key="4">
    <source>
        <dbReference type="SAM" id="MobiDB-lite"/>
    </source>
</evidence>
<dbReference type="GO" id="GO:0005730">
    <property type="term" value="C:nucleolus"/>
    <property type="evidence" value="ECO:0007669"/>
    <property type="project" value="UniProtKB-SubCell"/>
</dbReference>
<dbReference type="OrthoDB" id="5539371at2759"/>
<keyword evidence="6" id="KW-1185">Reference proteome</keyword>
<dbReference type="AlphaFoldDB" id="A0A9W8Z2B9"/>
<evidence type="ECO:0000256" key="1">
    <source>
        <dbReference type="ARBA" id="ARBA00004604"/>
    </source>
</evidence>
<accession>A0A9W8Z2B9</accession>
<organism evidence="5 6">
    <name type="scientific">Gnomoniopsis smithogilvyi</name>
    <dbReference type="NCBI Taxonomy" id="1191159"/>
    <lineage>
        <taxon>Eukaryota</taxon>
        <taxon>Fungi</taxon>
        <taxon>Dikarya</taxon>
        <taxon>Ascomycota</taxon>
        <taxon>Pezizomycotina</taxon>
        <taxon>Sordariomycetes</taxon>
        <taxon>Sordariomycetidae</taxon>
        <taxon>Diaporthales</taxon>
        <taxon>Gnomoniaceae</taxon>
        <taxon>Gnomoniopsis</taxon>
    </lineage>
</organism>
<reference evidence="5" key="1">
    <citation type="submission" date="2022-10" db="EMBL/GenBank/DDBJ databases">
        <title>Tapping the CABI collections for fungal endophytes: first genome assemblies for Collariella, Neodidymelliopsis, Ascochyta clinopodiicola, Didymella pomorum, Didymosphaeria variabile, Neocosmospora piperis and Neocucurbitaria cava.</title>
        <authorList>
            <person name="Hill R."/>
        </authorList>
    </citation>
    <scope>NUCLEOTIDE SEQUENCE</scope>
    <source>
        <strain evidence="5">IMI 355082</strain>
    </source>
</reference>
<dbReference type="GO" id="GO:0051015">
    <property type="term" value="F:actin filament binding"/>
    <property type="evidence" value="ECO:0007669"/>
    <property type="project" value="TreeGrafter"/>
</dbReference>
<dbReference type="GO" id="GO:0071013">
    <property type="term" value="C:catalytic step 2 spliceosome"/>
    <property type="evidence" value="ECO:0007669"/>
    <property type="project" value="TreeGrafter"/>
</dbReference>
<dbReference type="Pfam" id="PF06229">
    <property type="entry name" value="FRG1"/>
    <property type="match status" value="1"/>
</dbReference>
<dbReference type="EMBL" id="JAPEVB010000001">
    <property type="protein sequence ID" value="KAJ4397556.1"/>
    <property type="molecule type" value="Genomic_DNA"/>
</dbReference>
<dbReference type="SUPFAM" id="SSF50405">
    <property type="entry name" value="Actin-crosslinking proteins"/>
    <property type="match status" value="1"/>
</dbReference>
<dbReference type="InterPro" id="IPR010414">
    <property type="entry name" value="FRG1"/>
</dbReference>
<evidence type="ECO:0000313" key="6">
    <source>
        <dbReference type="Proteomes" id="UP001140453"/>
    </source>
</evidence>
<dbReference type="PANTHER" id="PTHR12928:SF0">
    <property type="entry name" value="FSHD REGION GENE 1"/>
    <property type="match status" value="1"/>
</dbReference>
<name>A0A9W8Z2B9_9PEZI</name>
<comment type="similarity">
    <text evidence="2">Belongs to the FRG1 family.</text>
</comment>
<comment type="caution">
    <text evidence="5">The sequence shown here is derived from an EMBL/GenBank/DDBJ whole genome shotgun (WGS) entry which is preliminary data.</text>
</comment>
<protein>
    <recommendedName>
        <fullName evidence="7">Frg1-like family protein</fullName>
    </recommendedName>
</protein>
<evidence type="ECO:0000256" key="2">
    <source>
        <dbReference type="ARBA" id="ARBA00010878"/>
    </source>
</evidence>
<dbReference type="Proteomes" id="UP001140453">
    <property type="component" value="Unassembled WGS sequence"/>
</dbReference>
<evidence type="ECO:0000313" key="5">
    <source>
        <dbReference type="EMBL" id="KAJ4397556.1"/>
    </source>
</evidence>
<dbReference type="InterPro" id="IPR008999">
    <property type="entry name" value="Actin-crosslinking"/>
</dbReference>